<feature type="region of interest" description="Disordered" evidence="2">
    <location>
        <begin position="183"/>
        <end position="203"/>
    </location>
</feature>
<proteinExistence type="predicted"/>
<reference evidence="3 4" key="1">
    <citation type="submission" date="2024-01" db="EMBL/GenBank/DDBJ databases">
        <title>The genome of the rayed Mediterranean limpet Patella caerulea (Linnaeus, 1758).</title>
        <authorList>
            <person name="Anh-Thu Weber A."/>
            <person name="Halstead-Nussloch G."/>
        </authorList>
    </citation>
    <scope>NUCLEOTIDE SEQUENCE [LARGE SCALE GENOMIC DNA]</scope>
    <source>
        <strain evidence="3">AATW-2023a</strain>
        <tissue evidence="3">Whole specimen</tissue>
    </source>
</reference>
<evidence type="ECO:0000313" key="4">
    <source>
        <dbReference type="Proteomes" id="UP001347796"/>
    </source>
</evidence>
<evidence type="ECO:0000256" key="1">
    <source>
        <dbReference type="SAM" id="Coils"/>
    </source>
</evidence>
<keyword evidence="4" id="KW-1185">Reference proteome</keyword>
<feature type="coiled-coil region" evidence="1">
    <location>
        <begin position="753"/>
        <end position="795"/>
    </location>
</feature>
<feature type="compositionally biased region" description="Basic and acidic residues" evidence="2">
    <location>
        <begin position="183"/>
        <end position="195"/>
    </location>
</feature>
<accession>A0AAN8J528</accession>
<feature type="compositionally biased region" description="Polar residues" evidence="2">
    <location>
        <begin position="429"/>
        <end position="447"/>
    </location>
</feature>
<comment type="caution">
    <text evidence="3">The sequence shown here is derived from an EMBL/GenBank/DDBJ whole genome shotgun (WGS) entry which is preliminary data.</text>
</comment>
<feature type="region of interest" description="Disordered" evidence="2">
    <location>
        <begin position="352"/>
        <end position="391"/>
    </location>
</feature>
<feature type="compositionally biased region" description="Basic and acidic residues" evidence="2">
    <location>
        <begin position="459"/>
        <end position="470"/>
    </location>
</feature>
<feature type="region of interest" description="Disordered" evidence="2">
    <location>
        <begin position="408"/>
        <end position="475"/>
    </location>
</feature>
<organism evidence="3 4">
    <name type="scientific">Patella caerulea</name>
    <name type="common">Rayed Mediterranean limpet</name>
    <dbReference type="NCBI Taxonomy" id="87958"/>
    <lineage>
        <taxon>Eukaryota</taxon>
        <taxon>Metazoa</taxon>
        <taxon>Spiralia</taxon>
        <taxon>Lophotrochozoa</taxon>
        <taxon>Mollusca</taxon>
        <taxon>Gastropoda</taxon>
        <taxon>Patellogastropoda</taxon>
        <taxon>Patelloidea</taxon>
        <taxon>Patellidae</taxon>
        <taxon>Patella</taxon>
    </lineage>
</organism>
<evidence type="ECO:0000313" key="3">
    <source>
        <dbReference type="EMBL" id="KAK6169937.1"/>
    </source>
</evidence>
<name>A0AAN8J528_PATCE</name>
<feature type="compositionally biased region" description="Basic and acidic residues" evidence="2">
    <location>
        <begin position="408"/>
        <end position="428"/>
    </location>
</feature>
<protein>
    <submittedName>
        <fullName evidence="3">Uncharacterized protein</fullName>
    </submittedName>
</protein>
<gene>
    <name evidence="3" type="ORF">SNE40_018454</name>
</gene>
<keyword evidence="1" id="KW-0175">Coiled coil</keyword>
<dbReference type="AlphaFoldDB" id="A0AAN8J528"/>
<feature type="compositionally biased region" description="Polar residues" evidence="2">
    <location>
        <begin position="357"/>
        <end position="369"/>
    </location>
</feature>
<evidence type="ECO:0000256" key="2">
    <source>
        <dbReference type="SAM" id="MobiDB-lite"/>
    </source>
</evidence>
<dbReference type="EMBL" id="JAZGQO010000014">
    <property type="protein sequence ID" value="KAK6169937.1"/>
    <property type="molecule type" value="Genomic_DNA"/>
</dbReference>
<dbReference type="Proteomes" id="UP001347796">
    <property type="component" value="Unassembled WGS sequence"/>
</dbReference>
<sequence>MAEKKSDICDPSNMEDLDELERSILSLCEEDNTEENITVVRVRDTVREEQYGSFHISPAKLEGIQLPVSEKKESLLKSIFHGTPSNLSRLSPIKADKSSCDLNVMSPTTPITLKRKWSSTTMINKFSSTPCANAPSLPKRLILNKNNQATLSSCYTINETIEEEDNETFEDLLESVSILCDKPSDLKDRPPHDRLSTSSCSSSNVSQIDMDSIYTNQHLVTTDECSDTTIQPNSNIVNDENFFKTFDQTGSPFRGRFTTFSYSRPALDDTTDDDELDLMDSDVSVDILGLDNFIVLDKDNSADKYVTASDVTLVDDGSTLKDCSTIIEETKTNIQTDDTTYFDGSTIRTKRDEGSTVKDNLNNRETQGSELKVSDTEAEDSISTASSQPMKRKLNELEISLSEFTERSTDGKAIIEPKAKERRIESSDNKQTVAKSQATVTEISTGGLSLSSEKEDELSDKQNKLIKDTPEDNQTDLVHDKAVESKEKDTPKTSLVTEIKQEPNQIQVAMITPLVHEVRIISPPPMPVVSSDESIVEVIVVDESIEVVDLTDDSQITTEQQMTEPNTINQSENQFTLQAENELIQKIKSRWGIESVHQCDNNLTSSRYAKRRTSISDPSTQNNVTCYLEGSSRIPPLFQGENEATRTNLNKQARTRAQQGRSPFEIAAGIQEQILSIQSDCQKKVNMIESGSSVRCHHLTNAHKHQITMLRQKQIAELRNATRFMEVSPMNVYAQYRSIQLREDHLCQRESLRRRHNDEMRALVCDIEQEKNKIFEDGENVKKNLEDMINKLRATTSQDVVDPDRVHTTIDLYKGPCKSNHYKRSLVKVCLPADIASYMIREDEMYDMLYKYT</sequence>